<dbReference type="PROSITE" id="PS51502">
    <property type="entry name" value="S_R_A_B_BARREL"/>
    <property type="match status" value="1"/>
</dbReference>
<keyword evidence="2" id="KW-0503">Monooxygenase</keyword>
<dbReference type="SUPFAM" id="SSF54909">
    <property type="entry name" value="Dimeric alpha+beta barrel"/>
    <property type="match status" value="1"/>
</dbReference>
<name>A0A7W9ZH47_NOVIT</name>
<dbReference type="Pfam" id="PF07876">
    <property type="entry name" value="Dabb"/>
    <property type="match status" value="1"/>
</dbReference>
<keyword evidence="3" id="KW-1185">Reference proteome</keyword>
<dbReference type="Proteomes" id="UP000544872">
    <property type="component" value="Unassembled WGS sequence"/>
</dbReference>
<dbReference type="SMART" id="SM00886">
    <property type="entry name" value="Dabb"/>
    <property type="match status" value="1"/>
</dbReference>
<dbReference type="InterPro" id="IPR011008">
    <property type="entry name" value="Dimeric_a/b-barrel"/>
</dbReference>
<feature type="domain" description="Stress-response A/B barrel" evidence="1">
    <location>
        <begin position="2"/>
        <end position="92"/>
    </location>
</feature>
<evidence type="ECO:0000259" key="1">
    <source>
        <dbReference type="PROSITE" id="PS51502"/>
    </source>
</evidence>
<dbReference type="GO" id="GO:0004497">
    <property type="term" value="F:monooxygenase activity"/>
    <property type="evidence" value="ECO:0007669"/>
    <property type="project" value="UniProtKB-KW"/>
</dbReference>
<reference evidence="2 3" key="1">
    <citation type="submission" date="2020-08" db="EMBL/GenBank/DDBJ databases">
        <title>Genomic Encyclopedia of Type Strains, Phase IV (KMG-IV): sequencing the most valuable type-strain genomes for metagenomic binning, comparative biology and taxonomic classification.</title>
        <authorList>
            <person name="Goeker M."/>
        </authorList>
    </citation>
    <scope>NUCLEOTIDE SEQUENCE [LARGE SCALE GENOMIC DNA]</scope>
    <source>
        <strain evidence="2 3">DSM 11590</strain>
    </source>
</reference>
<proteinExistence type="predicted"/>
<dbReference type="Gene3D" id="3.30.70.100">
    <property type="match status" value="1"/>
</dbReference>
<accession>A0A7W9ZH47</accession>
<dbReference type="InterPro" id="IPR013097">
    <property type="entry name" value="Dabb"/>
</dbReference>
<dbReference type="RefSeq" id="WP_184264191.1">
    <property type="nucleotide sequence ID" value="NZ_JACIIX010000011.1"/>
</dbReference>
<evidence type="ECO:0000313" key="2">
    <source>
        <dbReference type="EMBL" id="MBB6211372.1"/>
    </source>
</evidence>
<protein>
    <submittedName>
        <fullName evidence="2">Quinol monooxygenase YgiN</fullName>
    </submittedName>
</protein>
<keyword evidence="2" id="KW-0560">Oxidoreductase</keyword>
<dbReference type="AlphaFoldDB" id="A0A7W9ZH47"/>
<organism evidence="2 3">
    <name type="scientific">Novispirillum itersonii</name>
    <name type="common">Aquaspirillum itersonii</name>
    <dbReference type="NCBI Taxonomy" id="189"/>
    <lineage>
        <taxon>Bacteria</taxon>
        <taxon>Pseudomonadati</taxon>
        <taxon>Pseudomonadota</taxon>
        <taxon>Alphaproteobacteria</taxon>
        <taxon>Rhodospirillales</taxon>
        <taxon>Novispirillaceae</taxon>
        <taxon>Novispirillum</taxon>
    </lineage>
</organism>
<comment type="caution">
    <text evidence="2">The sequence shown here is derived from an EMBL/GenBank/DDBJ whole genome shotgun (WGS) entry which is preliminary data.</text>
</comment>
<dbReference type="EMBL" id="JACIIX010000011">
    <property type="protein sequence ID" value="MBB6211372.1"/>
    <property type="molecule type" value="Genomic_DNA"/>
</dbReference>
<sequence>MIRHIVLFSAKNQADVEVIRDGLSILRDIPGSHHFEVAYNSKRDGLSKEIDVIVYGEFDSYEALEAYKAHPLYEESIRRVRPLREIRMAVDFESAFAHSSLARETAA</sequence>
<evidence type="ECO:0000313" key="3">
    <source>
        <dbReference type="Proteomes" id="UP000544872"/>
    </source>
</evidence>
<gene>
    <name evidence="2" type="ORF">FHS48_002811</name>
</gene>